<reference evidence="12 13" key="1">
    <citation type="submission" date="2020-07" db="EMBL/GenBank/DDBJ databases">
        <title>Endozoicomonas sp. nov., isolated from sediment.</title>
        <authorList>
            <person name="Gu T."/>
        </authorList>
    </citation>
    <scope>NUCLEOTIDE SEQUENCE [LARGE SCALE GENOMIC DNA]</scope>
    <source>
        <strain evidence="12 13">SM1973</strain>
    </source>
</reference>
<dbReference type="Pfam" id="PF02518">
    <property type="entry name" value="HATPase_c"/>
    <property type="match status" value="1"/>
</dbReference>
<keyword evidence="4" id="KW-0808">Transferase</keyword>
<dbReference type="Gene3D" id="1.10.287.130">
    <property type="match status" value="1"/>
</dbReference>
<evidence type="ECO:0000256" key="3">
    <source>
        <dbReference type="ARBA" id="ARBA00022553"/>
    </source>
</evidence>
<dbReference type="InterPro" id="IPR013656">
    <property type="entry name" value="PAS_4"/>
</dbReference>
<feature type="domain" description="Histidine kinase" evidence="9">
    <location>
        <begin position="277"/>
        <end position="487"/>
    </location>
</feature>
<dbReference type="SUPFAM" id="SSF47384">
    <property type="entry name" value="Homodimeric domain of signal transducing histidine kinase"/>
    <property type="match status" value="1"/>
</dbReference>
<keyword evidence="13" id="KW-1185">Reference proteome</keyword>
<dbReference type="PRINTS" id="PR00344">
    <property type="entry name" value="BCTRLSENSOR"/>
</dbReference>
<evidence type="ECO:0000259" key="11">
    <source>
        <dbReference type="PROSITE" id="PS50113"/>
    </source>
</evidence>
<dbReference type="AlphaFoldDB" id="A0A853I6E5"/>
<evidence type="ECO:0000256" key="7">
    <source>
        <dbReference type="ARBA" id="ARBA00022840"/>
    </source>
</evidence>
<dbReference type="PANTHER" id="PTHR43065:SF10">
    <property type="entry name" value="PEROXIDE STRESS-ACTIVATED HISTIDINE KINASE MAK3"/>
    <property type="match status" value="1"/>
</dbReference>
<dbReference type="PROSITE" id="PS50112">
    <property type="entry name" value="PAS"/>
    <property type="match status" value="1"/>
</dbReference>
<dbReference type="InterPro" id="IPR000700">
    <property type="entry name" value="PAS-assoc_C"/>
</dbReference>
<dbReference type="InterPro" id="IPR001610">
    <property type="entry name" value="PAC"/>
</dbReference>
<dbReference type="Gene3D" id="3.30.450.20">
    <property type="entry name" value="PAS domain"/>
    <property type="match status" value="2"/>
</dbReference>
<keyword evidence="7" id="KW-0067">ATP-binding</keyword>
<keyword evidence="3" id="KW-0597">Phosphoprotein</keyword>
<evidence type="ECO:0000259" key="9">
    <source>
        <dbReference type="PROSITE" id="PS50109"/>
    </source>
</evidence>
<dbReference type="RefSeq" id="WP_180567537.1">
    <property type="nucleotide sequence ID" value="NZ_JACCKB010000005.1"/>
</dbReference>
<dbReference type="CDD" id="cd00130">
    <property type="entry name" value="PAS"/>
    <property type="match status" value="1"/>
</dbReference>
<dbReference type="Gene3D" id="3.30.565.10">
    <property type="entry name" value="Histidine kinase-like ATPase, C-terminal domain"/>
    <property type="match status" value="1"/>
</dbReference>
<dbReference type="Pfam" id="PF08448">
    <property type="entry name" value="PAS_4"/>
    <property type="match status" value="1"/>
</dbReference>
<dbReference type="InterPro" id="IPR036890">
    <property type="entry name" value="HATPase_C_sf"/>
</dbReference>
<evidence type="ECO:0000256" key="8">
    <source>
        <dbReference type="ARBA" id="ARBA00023012"/>
    </source>
</evidence>
<dbReference type="PANTHER" id="PTHR43065">
    <property type="entry name" value="SENSOR HISTIDINE KINASE"/>
    <property type="match status" value="1"/>
</dbReference>
<dbReference type="SUPFAM" id="SSF55785">
    <property type="entry name" value="PYP-like sensor domain (PAS domain)"/>
    <property type="match status" value="2"/>
</dbReference>
<dbReference type="InterPro" id="IPR005467">
    <property type="entry name" value="His_kinase_dom"/>
</dbReference>
<dbReference type="SMART" id="SM00388">
    <property type="entry name" value="HisKA"/>
    <property type="match status" value="1"/>
</dbReference>
<evidence type="ECO:0000256" key="5">
    <source>
        <dbReference type="ARBA" id="ARBA00022741"/>
    </source>
</evidence>
<accession>A0A853I6E5</accession>
<dbReference type="SUPFAM" id="SSF55874">
    <property type="entry name" value="ATPase domain of HSP90 chaperone/DNA topoisomerase II/histidine kinase"/>
    <property type="match status" value="1"/>
</dbReference>
<evidence type="ECO:0000313" key="13">
    <source>
        <dbReference type="Proteomes" id="UP000569732"/>
    </source>
</evidence>
<feature type="domain" description="PAC" evidence="11">
    <location>
        <begin position="212"/>
        <end position="264"/>
    </location>
</feature>
<dbReference type="Proteomes" id="UP000569732">
    <property type="component" value="Unassembled WGS sequence"/>
</dbReference>
<evidence type="ECO:0000256" key="1">
    <source>
        <dbReference type="ARBA" id="ARBA00000085"/>
    </source>
</evidence>
<sequence>MLTDIQCLTLPDKMQLYSILLDAIPSSILVLDESLRIVSVNRNFLEKSQRLMRDTISRRLEEVFPAVILEHTSIKKQVYDCFEKKRVVRGHRMTYRAPGIPIRTYYYSILPIGEDESVRLVVLLMEDVTEQVRLSEEVRRMERHLASVVESAQDIVLSTDLSGRILTWNSAAEKLSGFKFNEVKGHCWSEFCSQVANIKGFLGQICSGSDVHTAEWELITKENQMIPVSWVVSPMMDDYRKVVGFVAVGRDLTEQRKLEYQLRQSQKIAALGVMAGGIAHEIRNPLAICSSAAQFLQEESLPTPFARECADKIQVSIEKISSIIENLLRFSRPTTASEMVSVDLIKVVQEALTLIASHAKVQNICVNSQFPKQRVLVNGVASLLQQVFLNLCLNAVNAMPNGGALTVSFFLYSDCVEVQVEDTGVGINPKDFDKIFDPFHTTSPIGKGTGLGLTICYSIIKQHFGHILVESYLNRGSKFTIKLPLQQKDS</sequence>
<dbReference type="PROSITE" id="PS50113">
    <property type="entry name" value="PAC"/>
    <property type="match status" value="1"/>
</dbReference>
<dbReference type="GO" id="GO:0005524">
    <property type="term" value="F:ATP binding"/>
    <property type="evidence" value="ECO:0007669"/>
    <property type="project" value="UniProtKB-KW"/>
</dbReference>
<keyword evidence="5" id="KW-0547">Nucleotide-binding</keyword>
<organism evidence="12 13">
    <name type="scientific">Spartinivicinus marinus</name>
    <dbReference type="NCBI Taxonomy" id="2994442"/>
    <lineage>
        <taxon>Bacteria</taxon>
        <taxon>Pseudomonadati</taxon>
        <taxon>Pseudomonadota</taxon>
        <taxon>Gammaproteobacteria</taxon>
        <taxon>Oceanospirillales</taxon>
        <taxon>Zooshikellaceae</taxon>
        <taxon>Spartinivicinus</taxon>
    </lineage>
</organism>
<dbReference type="SMART" id="SM00387">
    <property type="entry name" value="HATPase_c"/>
    <property type="match status" value="1"/>
</dbReference>
<keyword evidence="8" id="KW-0902">Two-component regulatory system</keyword>
<evidence type="ECO:0000256" key="6">
    <source>
        <dbReference type="ARBA" id="ARBA00022777"/>
    </source>
</evidence>
<dbReference type="InterPro" id="IPR035965">
    <property type="entry name" value="PAS-like_dom_sf"/>
</dbReference>
<evidence type="ECO:0000256" key="4">
    <source>
        <dbReference type="ARBA" id="ARBA00022679"/>
    </source>
</evidence>
<dbReference type="InterPro" id="IPR004358">
    <property type="entry name" value="Sig_transdc_His_kin-like_C"/>
</dbReference>
<comment type="catalytic activity">
    <reaction evidence="1">
        <text>ATP + protein L-histidine = ADP + protein N-phospho-L-histidine.</text>
        <dbReference type="EC" id="2.7.13.3"/>
    </reaction>
</comment>
<dbReference type="InterPro" id="IPR000014">
    <property type="entry name" value="PAS"/>
</dbReference>
<dbReference type="Pfam" id="PF00512">
    <property type="entry name" value="HisKA"/>
    <property type="match status" value="1"/>
</dbReference>
<dbReference type="SMART" id="SM00086">
    <property type="entry name" value="PAC"/>
    <property type="match status" value="1"/>
</dbReference>
<evidence type="ECO:0000313" key="12">
    <source>
        <dbReference type="EMBL" id="NYZ65511.1"/>
    </source>
</evidence>
<evidence type="ECO:0000259" key="10">
    <source>
        <dbReference type="PROSITE" id="PS50112"/>
    </source>
</evidence>
<dbReference type="SMART" id="SM00091">
    <property type="entry name" value="PAS"/>
    <property type="match status" value="2"/>
</dbReference>
<evidence type="ECO:0000256" key="2">
    <source>
        <dbReference type="ARBA" id="ARBA00012438"/>
    </source>
</evidence>
<dbReference type="Pfam" id="PF13426">
    <property type="entry name" value="PAS_9"/>
    <property type="match status" value="1"/>
</dbReference>
<comment type="caution">
    <text evidence="12">The sequence shown here is derived from an EMBL/GenBank/DDBJ whole genome shotgun (WGS) entry which is preliminary data.</text>
</comment>
<proteinExistence type="predicted"/>
<name>A0A853I6E5_9GAMM</name>
<dbReference type="NCBIfam" id="TIGR00229">
    <property type="entry name" value="sensory_box"/>
    <property type="match status" value="1"/>
</dbReference>
<dbReference type="PROSITE" id="PS50109">
    <property type="entry name" value="HIS_KIN"/>
    <property type="match status" value="1"/>
</dbReference>
<dbReference type="InterPro" id="IPR036097">
    <property type="entry name" value="HisK_dim/P_sf"/>
</dbReference>
<protein>
    <recommendedName>
        <fullName evidence="2">histidine kinase</fullName>
        <ecNumber evidence="2">2.7.13.3</ecNumber>
    </recommendedName>
</protein>
<dbReference type="CDD" id="cd00082">
    <property type="entry name" value="HisKA"/>
    <property type="match status" value="1"/>
</dbReference>
<keyword evidence="6" id="KW-0418">Kinase</keyword>
<dbReference type="InterPro" id="IPR003594">
    <property type="entry name" value="HATPase_dom"/>
</dbReference>
<feature type="domain" description="PAS" evidence="10">
    <location>
        <begin position="141"/>
        <end position="185"/>
    </location>
</feature>
<dbReference type="GO" id="GO:0000155">
    <property type="term" value="F:phosphorelay sensor kinase activity"/>
    <property type="evidence" value="ECO:0007669"/>
    <property type="project" value="InterPro"/>
</dbReference>
<dbReference type="EC" id="2.7.13.3" evidence="2"/>
<dbReference type="InterPro" id="IPR003661">
    <property type="entry name" value="HisK_dim/P_dom"/>
</dbReference>
<gene>
    <name evidence="12" type="ORF">H0A36_05770</name>
</gene>
<dbReference type="EMBL" id="JACCKB010000005">
    <property type="protein sequence ID" value="NYZ65511.1"/>
    <property type="molecule type" value="Genomic_DNA"/>
</dbReference>